<evidence type="ECO:0000313" key="2">
    <source>
        <dbReference type="EMBL" id="CAF1072580.1"/>
    </source>
</evidence>
<dbReference type="OrthoDB" id="10044451at2759"/>
<organism evidence="2 4">
    <name type="scientific">Didymodactylos carnosus</name>
    <dbReference type="NCBI Taxonomy" id="1234261"/>
    <lineage>
        <taxon>Eukaryota</taxon>
        <taxon>Metazoa</taxon>
        <taxon>Spiralia</taxon>
        <taxon>Gnathifera</taxon>
        <taxon>Rotifera</taxon>
        <taxon>Eurotatoria</taxon>
        <taxon>Bdelloidea</taxon>
        <taxon>Philodinida</taxon>
        <taxon>Philodinidae</taxon>
        <taxon>Didymodactylos</taxon>
    </lineage>
</organism>
<evidence type="ECO:0000313" key="3">
    <source>
        <dbReference type="EMBL" id="CAF3839468.1"/>
    </source>
</evidence>
<dbReference type="Gene3D" id="3.30.420.10">
    <property type="entry name" value="Ribonuclease H-like superfamily/Ribonuclease H"/>
    <property type="match status" value="1"/>
</dbReference>
<feature type="domain" description="Tc1-like transposase DDE" evidence="1">
    <location>
        <begin position="107"/>
        <end position="229"/>
    </location>
</feature>
<dbReference type="InterPro" id="IPR036397">
    <property type="entry name" value="RNaseH_sf"/>
</dbReference>
<dbReference type="Proteomes" id="UP000681722">
    <property type="component" value="Unassembled WGS sequence"/>
</dbReference>
<keyword evidence="4" id="KW-1185">Reference proteome</keyword>
<protein>
    <recommendedName>
        <fullName evidence="1">Tc1-like transposase DDE domain-containing protein</fullName>
    </recommendedName>
</protein>
<evidence type="ECO:0000259" key="1">
    <source>
        <dbReference type="Pfam" id="PF13358"/>
    </source>
</evidence>
<dbReference type="InterPro" id="IPR009057">
    <property type="entry name" value="Homeodomain-like_sf"/>
</dbReference>
<reference evidence="2" key="1">
    <citation type="submission" date="2021-02" db="EMBL/GenBank/DDBJ databases">
        <authorList>
            <person name="Nowell W R."/>
        </authorList>
    </citation>
    <scope>NUCLEOTIDE SEQUENCE</scope>
</reference>
<dbReference type="Proteomes" id="UP000663829">
    <property type="component" value="Unassembled WGS sequence"/>
</dbReference>
<name>A0A814M6U2_9BILA</name>
<dbReference type="EMBL" id="CAJNOQ010004752">
    <property type="protein sequence ID" value="CAF1072580.1"/>
    <property type="molecule type" value="Genomic_DNA"/>
</dbReference>
<dbReference type="Pfam" id="PF13358">
    <property type="entry name" value="DDE_3"/>
    <property type="match status" value="1"/>
</dbReference>
<proteinExistence type="predicted"/>
<gene>
    <name evidence="2" type="ORF">GPM918_LOCUS17352</name>
    <name evidence="3" type="ORF">SRO942_LOCUS17348</name>
</gene>
<dbReference type="AlphaFoldDB" id="A0A814M6U2"/>
<dbReference type="InterPro" id="IPR038717">
    <property type="entry name" value="Tc1-like_DDE_dom"/>
</dbReference>
<dbReference type="EMBL" id="CAJOBC010004751">
    <property type="protein sequence ID" value="CAF3839468.1"/>
    <property type="molecule type" value="Genomic_DNA"/>
</dbReference>
<sequence>MKQIRQILIHAKMRHLAKEECLFAVKVAQKPNKKLSTIARALKCDRRTVSRVLMRFSETELLTDQDQPGRPTALTEDQQKMLDKYITKNPTATANQLSNNSMSLWISSDETQVQLRNSGTIAWVKRGEPTPVHEISSLRAYVSLWGAVWWNGKTFARYDGYMNQTQYLHILASHLGPHVHKCRRYAVAQDRLRSHWAKPVRQWFEDCGLRLLDWPPHSPEFNAIEYVWH</sequence>
<comment type="caution">
    <text evidence="2">The sequence shown here is derived from an EMBL/GenBank/DDBJ whole genome shotgun (WGS) entry which is preliminary data.</text>
</comment>
<accession>A0A814M6U2</accession>
<evidence type="ECO:0000313" key="4">
    <source>
        <dbReference type="Proteomes" id="UP000663829"/>
    </source>
</evidence>
<dbReference type="GO" id="GO:0003676">
    <property type="term" value="F:nucleic acid binding"/>
    <property type="evidence" value="ECO:0007669"/>
    <property type="project" value="InterPro"/>
</dbReference>
<dbReference type="SUPFAM" id="SSF46689">
    <property type="entry name" value="Homeodomain-like"/>
    <property type="match status" value="1"/>
</dbReference>